<dbReference type="Gene3D" id="3.30.200.20">
    <property type="entry name" value="Phosphorylase Kinase, domain 1"/>
    <property type="match status" value="1"/>
</dbReference>
<feature type="transmembrane region" description="Helical" evidence="2">
    <location>
        <begin position="496"/>
        <end position="517"/>
    </location>
</feature>
<evidence type="ECO:0000313" key="4">
    <source>
        <dbReference type="EMBL" id="RNM31432.1"/>
    </source>
</evidence>
<keyword evidence="2" id="KW-1133">Transmembrane helix</keyword>
<name>A0A3N0I537_9FIRM</name>
<evidence type="ECO:0000259" key="3">
    <source>
        <dbReference type="Pfam" id="PF03109"/>
    </source>
</evidence>
<organism evidence="4 5">
    <name type="scientific">Absicoccus porci</name>
    <dbReference type="NCBI Taxonomy" id="2486576"/>
    <lineage>
        <taxon>Bacteria</taxon>
        <taxon>Bacillati</taxon>
        <taxon>Bacillota</taxon>
        <taxon>Erysipelotrichia</taxon>
        <taxon>Erysipelotrichales</taxon>
        <taxon>Erysipelotrichaceae</taxon>
        <taxon>Absicoccus</taxon>
    </lineage>
</organism>
<dbReference type="PANTHER" id="PTHR10566:SF113">
    <property type="entry name" value="PROTEIN ACTIVITY OF BC1 COMPLEX KINASE 7, CHLOROPLASTIC"/>
    <property type="match status" value="1"/>
</dbReference>
<dbReference type="EMBL" id="RJQC01000001">
    <property type="protein sequence ID" value="RNM31432.1"/>
    <property type="molecule type" value="Genomic_DNA"/>
</dbReference>
<keyword evidence="2" id="KW-0812">Transmembrane</keyword>
<keyword evidence="4" id="KW-0418">Kinase</keyword>
<comment type="caution">
    <text evidence="4">The sequence shown here is derived from an EMBL/GenBank/DDBJ whole genome shotgun (WGS) entry which is preliminary data.</text>
</comment>
<comment type="similarity">
    <text evidence="1">Belongs to the protein kinase superfamily. ADCK protein kinase family.</text>
</comment>
<dbReference type="SUPFAM" id="SSF56112">
    <property type="entry name" value="Protein kinase-like (PK-like)"/>
    <property type="match status" value="1"/>
</dbReference>
<feature type="transmembrane region" description="Helical" evidence="2">
    <location>
        <begin position="469"/>
        <end position="490"/>
    </location>
</feature>
<keyword evidence="5" id="KW-1185">Reference proteome</keyword>
<evidence type="ECO:0000313" key="5">
    <source>
        <dbReference type="Proteomes" id="UP000276568"/>
    </source>
</evidence>
<dbReference type="GO" id="GO:0016301">
    <property type="term" value="F:kinase activity"/>
    <property type="evidence" value="ECO:0007669"/>
    <property type="project" value="UniProtKB-KW"/>
</dbReference>
<dbReference type="Pfam" id="PF03109">
    <property type="entry name" value="ABC1"/>
    <property type="match status" value="1"/>
</dbReference>
<dbReference type="RefSeq" id="WP_128519592.1">
    <property type="nucleotide sequence ID" value="NZ_JAQXZP010000079.1"/>
</dbReference>
<reference evidence="4 5" key="1">
    <citation type="submission" date="2018-11" db="EMBL/GenBank/DDBJ databases">
        <title>Clostridium sp. nov., a member of the family Erysipelotrichaceae isolated from pig faeces.</title>
        <authorList>
            <person name="Chang Y.-H."/>
        </authorList>
    </citation>
    <scope>NUCLEOTIDE SEQUENCE [LARGE SCALE GENOMIC DNA]</scope>
    <source>
        <strain evidence="4 5">YH-panp20</strain>
    </source>
</reference>
<keyword evidence="2" id="KW-0472">Membrane</keyword>
<sequence>MAKTKASGARFIEILSILRKHKIQKGMDPVKFREILEDLGPTFVKIGQIMSTRQDMFSQRYCKELEKLRSNVRPMPMSDVDMVLTRAFGPNWHTLFPYFDEDPLGSASIAQVHAAKLANGEHVVVKIQRPNIYQIMERDIKLVRKAARFLNLSDIVSSVVDLDMVLDEFWTTSQQEMDFTIEARFAKRFKETYADVKYIDAPCIYDQYTSRYVLVMEYIDGIDVNQSAQLDDHGYDRKDLAKKLAYNYISQIIENGFFHADPHSGNIRIRDDVIVWIDFGMMGTLDTREREIMKDAVQAIAMRDTMSVVDDILAIGKPKKEIDYAKFMVEIEEFMNQYINMPFSQIDIAKMIQDVFAICHNYRIQLPKGVSMLARSMTVMEATLEDLDPNTNMLQIAANHKATMRQFHLKHEFKQWIRDNARAYEKTLHIPGQTSDVLKMLERGQLKMNLNLLGSNQPIAKLDRMVNRLIVCILISAILLGSSLLCMTNMKPEILGIPALGFIGFVVAILMSFWLFVKMLVLHRRNKMF</sequence>
<evidence type="ECO:0000256" key="2">
    <source>
        <dbReference type="SAM" id="Phobius"/>
    </source>
</evidence>
<dbReference type="Proteomes" id="UP000276568">
    <property type="component" value="Unassembled WGS sequence"/>
</dbReference>
<evidence type="ECO:0000256" key="1">
    <source>
        <dbReference type="ARBA" id="ARBA00009670"/>
    </source>
</evidence>
<protein>
    <submittedName>
        <fullName evidence="4">AarF/ABC1/UbiB kinase family protein</fullName>
    </submittedName>
</protein>
<gene>
    <name evidence="4" type="ORF">EDX97_02430</name>
</gene>
<dbReference type="AlphaFoldDB" id="A0A3N0I537"/>
<dbReference type="InterPro" id="IPR004147">
    <property type="entry name" value="ABC1_dom"/>
</dbReference>
<dbReference type="PANTHER" id="PTHR10566">
    <property type="entry name" value="CHAPERONE-ACTIVITY OF BC1 COMPLEX CABC1 -RELATED"/>
    <property type="match status" value="1"/>
</dbReference>
<accession>A0A3N0I537</accession>
<dbReference type="CDD" id="cd05121">
    <property type="entry name" value="ABC1_ADCK3-like"/>
    <property type="match status" value="1"/>
</dbReference>
<dbReference type="OrthoDB" id="9795390at2"/>
<dbReference type="Gene3D" id="1.10.510.10">
    <property type="entry name" value="Transferase(Phosphotransferase) domain 1"/>
    <property type="match status" value="1"/>
</dbReference>
<dbReference type="InterPro" id="IPR011009">
    <property type="entry name" value="Kinase-like_dom_sf"/>
</dbReference>
<feature type="domain" description="ABC1 atypical kinase-like" evidence="3">
    <location>
        <begin position="67"/>
        <end position="309"/>
    </location>
</feature>
<dbReference type="InterPro" id="IPR050154">
    <property type="entry name" value="UbiB_kinase"/>
</dbReference>
<proteinExistence type="inferred from homology"/>
<keyword evidence="4" id="KW-0808">Transferase</keyword>